<organism evidence="2 3">
    <name type="scientific">Paracoccus alcaliphilus</name>
    <dbReference type="NCBI Taxonomy" id="34002"/>
    <lineage>
        <taxon>Bacteria</taxon>
        <taxon>Pseudomonadati</taxon>
        <taxon>Pseudomonadota</taxon>
        <taxon>Alphaproteobacteria</taxon>
        <taxon>Rhodobacterales</taxon>
        <taxon>Paracoccaceae</taxon>
        <taxon>Paracoccus</taxon>
    </lineage>
</organism>
<keyword evidence="3" id="KW-1185">Reference proteome</keyword>
<name>A0A1H8NEH0_9RHOB</name>
<dbReference type="InterPro" id="IPR054195">
    <property type="entry name" value="DUF6900"/>
</dbReference>
<sequence>MDEQATRTTLERIARTHFHQLRDRKDPLTGQGSDSADFIDTGILAIRAALEEAYTCGWADAEAHHSLQD</sequence>
<reference evidence="2 3" key="1">
    <citation type="submission" date="2016-10" db="EMBL/GenBank/DDBJ databases">
        <authorList>
            <person name="de Groot N.N."/>
        </authorList>
    </citation>
    <scope>NUCLEOTIDE SEQUENCE [LARGE SCALE GENOMIC DNA]</scope>
    <source>
        <strain evidence="2 3">DSM 8512</strain>
    </source>
</reference>
<gene>
    <name evidence="2" type="ORF">SAMN04489859_10589</name>
</gene>
<dbReference type="AlphaFoldDB" id="A0A1H8NEH0"/>
<dbReference type="EMBL" id="FODE01000058">
    <property type="protein sequence ID" value="SEO27966.1"/>
    <property type="molecule type" value="Genomic_DNA"/>
</dbReference>
<evidence type="ECO:0000259" key="1">
    <source>
        <dbReference type="Pfam" id="PF21841"/>
    </source>
</evidence>
<proteinExistence type="predicted"/>
<protein>
    <recommendedName>
        <fullName evidence="1">DUF6900 domain-containing protein</fullName>
    </recommendedName>
</protein>
<dbReference type="Proteomes" id="UP000199054">
    <property type="component" value="Unassembled WGS sequence"/>
</dbReference>
<evidence type="ECO:0000313" key="3">
    <source>
        <dbReference type="Proteomes" id="UP000199054"/>
    </source>
</evidence>
<feature type="domain" description="DUF6900" evidence="1">
    <location>
        <begin position="6"/>
        <end position="59"/>
    </location>
</feature>
<evidence type="ECO:0000313" key="2">
    <source>
        <dbReference type="EMBL" id="SEO27966.1"/>
    </source>
</evidence>
<dbReference type="Pfam" id="PF21841">
    <property type="entry name" value="DUF6900"/>
    <property type="match status" value="1"/>
</dbReference>
<accession>A0A1H8NEH0</accession>
<dbReference type="RefSeq" id="WP_090617386.1">
    <property type="nucleotide sequence ID" value="NZ_CP067124.1"/>
</dbReference>